<evidence type="ECO:0000313" key="2">
    <source>
        <dbReference type="EMBL" id="KAF2824866.1"/>
    </source>
</evidence>
<gene>
    <name evidence="2" type="ORF">CC86DRAFT_383633</name>
</gene>
<feature type="transmembrane region" description="Helical" evidence="1">
    <location>
        <begin position="75"/>
        <end position="99"/>
    </location>
</feature>
<dbReference type="OrthoDB" id="4582561at2759"/>
<feature type="transmembrane region" description="Helical" evidence="1">
    <location>
        <begin position="210"/>
        <end position="231"/>
    </location>
</feature>
<accession>A0A6A6ZVL2</accession>
<organism evidence="2 3">
    <name type="scientific">Ophiobolus disseminans</name>
    <dbReference type="NCBI Taxonomy" id="1469910"/>
    <lineage>
        <taxon>Eukaryota</taxon>
        <taxon>Fungi</taxon>
        <taxon>Dikarya</taxon>
        <taxon>Ascomycota</taxon>
        <taxon>Pezizomycotina</taxon>
        <taxon>Dothideomycetes</taxon>
        <taxon>Pleosporomycetidae</taxon>
        <taxon>Pleosporales</taxon>
        <taxon>Pleosporineae</taxon>
        <taxon>Phaeosphaeriaceae</taxon>
        <taxon>Ophiobolus</taxon>
    </lineage>
</organism>
<reference evidence="2" key="1">
    <citation type="journal article" date="2020" name="Stud. Mycol.">
        <title>101 Dothideomycetes genomes: a test case for predicting lifestyles and emergence of pathogens.</title>
        <authorList>
            <person name="Haridas S."/>
            <person name="Albert R."/>
            <person name="Binder M."/>
            <person name="Bloem J."/>
            <person name="Labutti K."/>
            <person name="Salamov A."/>
            <person name="Andreopoulos B."/>
            <person name="Baker S."/>
            <person name="Barry K."/>
            <person name="Bills G."/>
            <person name="Bluhm B."/>
            <person name="Cannon C."/>
            <person name="Castanera R."/>
            <person name="Culley D."/>
            <person name="Daum C."/>
            <person name="Ezra D."/>
            <person name="Gonzalez J."/>
            <person name="Henrissat B."/>
            <person name="Kuo A."/>
            <person name="Liang C."/>
            <person name="Lipzen A."/>
            <person name="Lutzoni F."/>
            <person name="Magnuson J."/>
            <person name="Mondo S."/>
            <person name="Nolan M."/>
            <person name="Ohm R."/>
            <person name="Pangilinan J."/>
            <person name="Park H.-J."/>
            <person name="Ramirez L."/>
            <person name="Alfaro M."/>
            <person name="Sun H."/>
            <person name="Tritt A."/>
            <person name="Yoshinaga Y."/>
            <person name="Zwiers L.-H."/>
            <person name="Turgeon B."/>
            <person name="Goodwin S."/>
            <person name="Spatafora J."/>
            <person name="Crous P."/>
            <person name="Grigoriev I."/>
        </authorList>
    </citation>
    <scope>NUCLEOTIDE SEQUENCE</scope>
    <source>
        <strain evidence="2">CBS 113818</strain>
    </source>
</reference>
<keyword evidence="1" id="KW-0812">Transmembrane</keyword>
<feature type="transmembrane region" description="Helical" evidence="1">
    <location>
        <begin position="147"/>
        <end position="165"/>
    </location>
</feature>
<keyword evidence="3" id="KW-1185">Reference proteome</keyword>
<evidence type="ECO:0000256" key="1">
    <source>
        <dbReference type="SAM" id="Phobius"/>
    </source>
</evidence>
<keyword evidence="1" id="KW-1133">Transmembrane helix</keyword>
<evidence type="ECO:0000313" key="3">
    <source>
        <dbReference type="Proteomes" id="UP000799424"/>
    </source>
</evidence>
<feature type="transmembrane region" description="Helical" evidence="1">
    <location>
        <begin position="43"/>
        <end position="63"/>
    </location>
</feature>
<proteinExistence type="predicted"/>
<dbReference type="AlphaFoldDB" id="A0A6A6ZVL2"/>
<protein>
    <submittedName>
        <fullName evidence="2">Uncharacterized protein</fullName>
    </submittedName>
</protein>
<feature type="transmembrane region" description="Helical" evidence="1">
    <location>
        <begin position="264"/>
        <end position="283"/>
    </location>
</feature>
<name>A0A6A6ZVL2_9PLEO</name>
<dbReference type="Proteomes" id="UP000799424">
    <property type="component" value="Unassembled WGS sequence"/>
</dbReference>
<feature type="transmembrane region" description="Helical" evidence="1">
    <location>
        <begin position="303"/>
        <end position="325"/>
    </location>
</feature>
<sequence length="333" mass="37120">MAIGYLLESFICLAILCAAAWSEKCSSKNSKLVQMLLANASRAFYDNAAFFAFAMQAASIATLTKVDFGISANGMGALTMQIVWLVSILSLLPLLPLVLRPQLYHENTLVDLSESIVEIVPTSGHEVGTKSISEARAMAISEARQDLRFFFFVVCWAMAFGPFFSRMGGTFGQSRIGDSNDSVISTTDWKQIEDACFLGVNKISRSLDDFVTACGITSYLLVSVIAIGKIANTLLEGSSYRWLKWFSRVETSMSSVWHVRLHRLVSAFVFFLLAVQFWAFFRLRQLQKDMVRAAGGEFSDEQWTFGQIVAVVVYIPVLVEVTFAWRKKSLFCT</sequence>
<dbReference type="EMBL" id="MU006229">
    <property type="protein sequence ID" value="KAF2824866.1"/>
    <property type="molecule type" value="Genomic_DNA"/>
</dbReference>
<keyword evidence="1" id="KW-0472">Membrane</keyword>
<feature type="transmembrane region" description="Helical" evidence="1">
    <location>
        <begin position="6"/>
        <end position="22"/>
    </location>
</feature>